<keyword evidence="3" id="KW-0445">Lipid transport</keyword>
<feature type="non-terminal residue" evidence="6">
    <location>
        <position position="349"/>
    </location>
</feature>
<dbReference type="InterPro" id="IPR011993">
    <property type="entry name" value="PH-like_dom_sf"/>
</dbReference>
<keyword evidence="7" id="KW-1185">Reference proteome</keyword>
<dbReference type="PANTHER" id="PTHR10972:SF205">
    <property type="entry name" value="OXYSTEROL-BINDING PROTEIN 1"/>
    <property type="match status" value="1"/>
</dbReference>
<evidence type="ECO:0000256" key="3">
    <source>
        <dbReference type="ARBA" id="ARBA00023055"/>
    </source>
</evidence>
<feature type="domain" description="PH" evidence="5">
    <location>
        <begin position="18"/>
        <end position="112"/>
    </location>
</feature>
<comment type="similarity">
    <text evidence="1">Belongs to the OSBP family.</text>
</comment>
<proteinExistence type="inferred from homology"/>
<dbReference type="Pfam" id="PF00169">
    <property type="entry name" value="PH"/>
    <property type="match status" value="1"/>
</dbReference>
<dbReference type="GO" id="GO:0005886">
    <property type="term" value="C:plasma membrane"/>
    <property type="evidence" value="ECO:0007669"/>
    <property type="project" value="TreeGrafter"/>
</dbReference>
<dbReference type="GO" id="GO:0097038">
    <property type="term" value="C:perinuclear endoplasmic reticulum"/>
    <property type="evidence" value="ECO:0007669"/>
    <property type="project" value="TreeGrafter"/>
</dbReference>
<dbReference type="GO" id="GO:0006869">
    <property type="term" value="P:lipid transport"/>
    <property type="evidence" value="ECO:0007669"/>
    <property type="project" value="UniProtKB-KW"/>
</dbReference>
<keyword evidence="2" id="KW-0813">Transport</keyword>
<gene>
    <name evidence="6" type="ORF">A3Q56_05581</name>
</gene>
<name>A0A177AXF3_9BILA</name>
<dbReference type="EMBL" id="LWCA01000852">
    <property type="protein sequence ID" value="OAF66707.1"/>
    <property type="molecule type" value="Genomic_DNA"/>
</dbReference>
<sequence length="349" mass="41086">MFSDSQIRSVSRNIFSEEPNYQNYLLKWTNYIKGYRKRWFVIDKNNGILYYYKNEHEKGKPMGCINLLNTLITTYDQHTIILKLQGSNNVYLKTKNEKERQKWITRIEMAKSGYISKLESEDNIEKLPIKHEIHEYIESLNVEFKKLTVEYKRLYMERNLFIEFYQENVLNQLSTKDKEVRRTSDTTKTGKVVLDERQSVYLKQHVENISASFDDAFKTSKSFLNSLSNEISKWNTLFLMETKKVSTLENIIEDLDKTKNLLEKNIARKSFINANQPVSESQKAENFASDIIEKNLPHEKTDNASNFANRHSSIFSETGEYYQTNIDSDNDEFFDANTDSFSEFSTVGH</sequence>
<dbReference type="GO" id="GO:0005829">
    <property type="term" value="C:cytosol"/>
    <property type="evidence" value="ECO:0007669"/>
    <property type="project" value="TreeGrafter"/>
</dbReference>
<dbReference type="Gene3D" id="2.30.29.30">
    <property type="entry name" value="Pleckstrin-homology domain (PH domain)/Phosphotyrosine-binding domain (PTB)"/>
    <property type="match status" value="1"/>
</dbReference>
<dbReference type="OrthoDB" id="1854502at2759"/>
<evidence type="ECO:0000259" key="5">
    <source>
        <dbReference type="PROSITE" id="PS50003"/>
    </source>
</evidence>
<evidence type="ECO:0000256" key="1">
    <source>
        <dbReference type="ARBA" id="ARBA00008842"/>
    </source>
</evidence>
<dbReference type="PANTHER" id="PTHR10972">
    <property type="entry name" value="OXYSTEROL-BINDING PROTEIN-RELATED"/>
    <property type="match status" value="1"/>
</dbReference>
<reference evidence="6 7" key="1">
    <citation type="submission" date="2016-04" db="EMBL/GenBank/DDBJ databases">
        <title>The genome of Intoshia linei affirms orthonectids as highly simplified spiralians.</title>
        <authorList>
            <person name="Mikhailov K.V."/>
            <person name="Slusarev G.S."/>
            <person name="Nikitin M.A."/>
            <person name="Logacheva M.D."/>
            <person name="Penin A."/>
            <person name="Aleoshin V."/>
            <person name="Panchin Y.V."/>
        </authorList>
    </citation>
    <scope>NUCLEOTIDE SEQUENCE [LARGE SCALE GENOMIC DNA]</scope>
    <source>
        <strain evidence="6">Intl2013</strain>
        <tissue evidence="6">Whole animal</tissue>
    </source>
</reference>
<dbReference type="AlphaFoldDB" id="A0A177AXF3"/>
<evidence type="ECO:0000256" key="4">
    <source>
        <dbReference type="ARBA" id="ARBA00023121"/>
    </source>
</evidence>
<dbReference type="PROSITE" id="PS50003">
    <property type="entry name" value="PH_DOMAIN"/>
    <property type="match status" value="1"/>
</dbReference>
<keyword evidence="4" id="KW-0446">Lipid-binding</keyword>
<evidence type="ECO:0000313" key="7">
    <source>
        <dbReference type="Proteomes" id="UP000078046"/>
    </source>
</evidence>
<dbReference type="InterPro" id="IPR000648">
    <property type="entry name" value="Oxysterol-bd"/>
</dbReference>
<evidence type="ECO:0000256" key="2">
    <source>
        <dbReference type="ARBA" id="ARBA00022448"/>
    </source>
</evidence>
<dbReference type="SUPFAM" id="SSF50729">
    <property type="entry name" value="PH domain-like"/>
    <property type="match status" value="1"/>
</dbReference>
<dbReference type="InterPro" id="IPR001849">
    <property type="entry name" value="PH_domain"/>
</dbReference>
<organism evidence="6 7">
    <name type="scientific">Intoshia linei</name>
    <dbReference type="NCBI Taxonomy" id="1819745"/>
    <lineage>
        <taxon>Eukaryota</taxon>
        <taxon>Metazoa</taxon>
        <taxon>Spiralia</taxon>
        <taxon>Lophotrochozoa</taxon>
        <taxon>Mesozoa</taxon>
        <taxon>Orthonectida</taxon>
        <taxon>Rhopaluridae</taxon>
        <taxon>Intoshia</taxon>
    </lineage>
</organism>
<dbReference type="SMART" id="SM00233">
    <property type="entry name" value="PH"/>
    <property type="match status" value="1"/>
</dbReference>
<accession>A0A177AXF3</accession>
<comment type="caution">
    <text evidence="6">The sequence shown here is derived from an EMBL/GenBank/DDBJ whole genome shotgun (WGS) entry which is preliminary data.</text>
</comment>
<protein>
    <recommendedName>
        <fullName evidence="5">PH domain-containing protein</fullName>
    </recommendedName>
</protein>
<dbReference type="Proteomes" id="UP000078046">
    <property type="component" value="Unassembled WGS sequence"/>
</dbReference>
<dbReference type="GO" id="GO:0032934">
    <property type="term" value="F:sterol binding"/>
    <property type="evidence" value="ECO:0007669"/>
    <property type="project" value="TreeGrafter"/>
</dbReference>
<evidence type="ECO:0000313" key="6">
    <source>
        <dbReference type="EMBL" id="OAF66707.1"/>
    </source>
</evidence>